<feature type="transmembrane region" description="Helical" evidence="5">
    <location>
        <begin position="354"/>
        <end position="376"/>
    </location>
</feature>
<dbReference type="Proteomes" id="UP000587760">
    <property type="component" value="Unassembled WGS sequence"/>
</dbReference>
<sequence length="387" mass="41731">MEKNIKLLGIINFFTDFRLYSPVAIIYFSQVSGSYMTAMLVFSVTGLASTFFELPTGILSDRIGRKMTLTAGALAGTLSVGLYAAASGSFLLMAGAVFEGLASAFYSGNNSALLYDSLKVLGKEKEFHGYSGRVNSFFQIALALSALLGGIIAQQSIRLVLIISVFFQAAIIPLSLFLKNPPSDGDGDKSSMDILKKAFRAFRENRELRRVSLANLISDAGGESAYQFQAAFVSLLWPVWAVGLARTLSNLGGAVSFWFSGKVIDRYGVRTMMLVSKIYSRITHIIALGIPTMASPVLISTTSLFFGVSCTASESFNHSHFTDSERATMGSITSFAGALLFAVYSPLLGWGADLLGPAKAMIISQIIMVIPILMLLKKETAADRVRQ</sequence>
<feature type="transmembrane region" description="Helical" evidence="5">
    <location>
        <begin position="73"/>
        <end position="98"/>
    </location>
</feature>
<dbReference type="InterPro" id="IPR005829">
    <property type="entry name" value="Sugar_transporter_CS"/>
</dbReference>
<proteinExistence type="predicted"/>
<feature type="transmembrane region" description="Helical" evidence="5">
    <location>
        <begin position="134"/>
        <end position="152"/>
    </location>
</feature>
<gene>
    <name evidence="7" type="ORF">HNR50_002667</name>
</gene>
<dbReference type="InterPro" id="IPR053160">
    <property type="entry name" value="MFS_DHA3_Transporter"/>
</dbReference>
<dbReference type="AlphaFoldDB" id="A0A841R6Z3"/>
<feature type="domain" description="Major facilitator superfamily (MFS) profile" evidence="6">
    <location>
        <begin position="1"/>
        <end position="383"/>
    </location>
</feature>
<feature type="transmembrane region" description="Helical" evidence="5">
    <location>
        <begin position="282"/>
        <end position="306"/>
    </location>
</feature>
<dbReference type="InterPro" id="IPR036259">
    <property type="entry name" value="MFS_trans_sf"/>
</dbReference>
<organism evidence="7 8">
    <name type="scientific">Spirochaeta isovalerica</name>
    <dbReference type="NCBI Taxonomy" id="150"/>
    <lineage>
        <taxon>Bacteria</taxon>
        <taxon>Pseudomonadati</taxon>
        <taxon>Spirochaetota</taxon>
        <taxon>Spirochaetia</taxon>
        <taxon>Spirochaetales</taxon>
        <taxon>Spirochaetaceae</taxon>
        <taxon>Spirochaeta</taxon>
    </lineage>
</organism>
<dbReference type="InterPro" id="IPR020846">
    <property type="entry name" value="MFS_dom"/>
</dbReference>
<evidence type="ECO:0000313" key="8">
    <source>
        <dbReference type="Proteomes" id="UP000587760"/>
    </source>
</evidence>
<accession>A0A841R6Z3</accession>
<dbReference type="EMBL" id="JACHGJ010000005">
    <property type="protein sequence ID" value="MBB6480994.1"/>
    <property type="molecule type" value="Genomic_DNA"/>
</dbReference>
<feature type="transmembrane region" description="Helical" evidence="5">
    <location>
        <begin position="327"/>
        <end position="348"/>
    </location>
</feature>
<dbReference type="GO" id="GO:0022857">
    <property type="term" value="F:transmembrane transporter activity"/>
    <property type="evidence" value="ECO:0007669"/>
    <property type="project" value="InterPro"/>
</dbReference>
<keyword evidence="3 5" id="KW-1133">Transmembrane helix</keyword>
<dbReference type="Gene3D" id="1.20.1250.20">
    <property type="entry name" value="MFS general substrate transporter like domains"/>
    <property type="match status" value="1"/>
</dbReference>
<feature type="transmembrane region" description="Helical" evidence="5">
    <location>
        <begin position="7"/>
        <end position="28"/>
    </location>
</feature>
<protein>
    <submittedName>
        <fullName evidence="7">MFS family permease</fullName>
    </submittedName>
</protein>
<dbReference type="SUPFAM" id="SSF103473">
    <property type="entry name" value="MFS general substrate transporter"/>
    <property type="match status" value="1"/>
</dbReference>
<comment type="subcellular location">
    <subcellularLocation>
        <location evidence="1">Membrane</location>
        <topology evidence="1">Multi-pass membrane protein</topology>
    </subcellularLocation>
</comment>
<feature type="transmembrane region" description="Helical" evidence="5">
    <location>
        <begin position="159"/>
        <end position="178"/>
    </location>
</feature>
<dbReference type="GO" id="GO:0016020">
    <property type="term" value="C:membrane"/>
    <property type="evidence" value="ECO:0007669"/>
    <property type="project" value="UniProtKB-SubCell"/>
</dbReference>
<comment type="caution">
    <text evidence="7">The sequence shown here is derived from an EMBL/GenBank/DDBJ whole genome shotgun (WGS) entry which is preliminary data.</text>
</comment>
<evidence type="ECO:0000256" key="4">
    <source>
        <dbReference type="ARBA" id="ARBA00023136"/>
    </source>
</evidence>
<dbReference type="RefSeq" id="WP_184747244.1">
    <property type="nucleotide sequence ID" value="NZ_JACHGJ010000005.1"/>
</dbReference>
<dbReference type="PANTHER" id="PTHR23530">
    <property type="entry name" value="TRANSPORT PROTEIN-RELATED"/>
    <property type="match status" value="1"/>
</dbReference>
<evidence type="ECO:0000313" key="7">
    <source>
        <dbReference type="EMBL" id="MBB6480994.1"/>
    </source>
</evidence>
<evidence type="ECO:0000256" key="3">
    <source>
        <dbReference type="ARBA" id="ARBA00022989"/>
    </source>
</evidence>
<dbReference type="InterPro" id="IPR011701">
    <property type="entry name" value="MFS"/>
</dbReference>
<keyword evidence="2 5" id="KW-0812">Transmembrane</keyword>
<dbReference type="PANTHER" id="PTHR23530:SF1">
    <property type="entry name" value="PERMEASE, MAJOR FACILITATOR SUPERFAMILY-RELATED"/>
    <property type="match status" value="1"/>
</dbReference>
<evidence type="ECO:0000259" key="6">
    <source>
        <dbReference type="PROSITE" id="PS50850"/>
    </source>
</evidence>
<dbReference type="PROSITE" id="PS50850">
    <property type="entry name" value="MFS"/>
    <property type="match status" value="1"/>
</dbReference>
<dbReference type="PROSITE" id="PS00216">
    <property type="entry name" value="SUGAR_TRANSPORT_1"/>
    <property type="match status" value="1"/>
</dbReference>
<dbReference type="Pfam" id="PF07690">
    <property type="entry name" value="MFS_1"/>
    <property type="match status" value="1"/>
</dbReference>
<keyword evidence="8" id="KW-1185">Reference proteome</keyword>
<evidence type="ECO:0000256" key="1">
    <source>
        <dbReference type="ARBA" id="ARBA00004141"/>
    </source>
</evidence>
<evidence type="ECO:0000256" key="2">
    <source>
        <dbReference type="ARBA" id="ARBA00022692"/>
    </source>
</evidence>
<feature type="transmembrane region" description="Helical" evidence="5">
    <location>
        <begin position="34"/>
        <end position="52"/>
    </location>
</feature>
<reference evidence="7 8" key="1">
    <citation type="submission" date="2020-08" db="EMBL/GenBank/DDBJ databases">
        <title>Genomic Encyclopedia of Type Strains, Phase IV (KMG-IV): sequencing the most valuable type-strain genomes for metagenomic binning, comparative biology and taxonomic classification.</title>
        <authorList>
            <person name="Goeker M."/>
        </authorList>
    </citation>
    <scope>NUCLEOTIDE SEQUENCE [LARGE SCALE GENOMIC DNA]</scope>
    <source>
        <strain evidence="7 8">DSM 2461</strain>
    </source>
</reference>
<keyword evidence="4 5" id="KW-0472">Membrane</keyword>
<name>A0A841R6Z3_9SPIO</name>
<evidence type="ECO:0000256" key="5">
    <source>
        <dbReference type="SAM" id="Phobius"/>
    </source>
</evidence>